<dbReference type="GO" id="GO:0006515">
    <property type="term" value="P:protein quality control for misfolded or incompletely synthesized proteins"/>
    <property type="evidence" value="ECO:0007669"/>
    <property type="project" value="TreeGrafter"/>
</dbReference>
<dbReference type="InterPro" id="IPR029045">
    <property type="entry name" value="ClpP/crotonase-like_dom_sf"/>
</dbReference>
<dbReference type="SUPFAM" id="SSF52096">
    <property type="entry name" value="ClpP/crotonase"/>
    <property type="match status" value="1"/>
</dbReference>
<dbReference type="Pfam" id="PF00574">
    <property type="entry name" value="CLP_protease"/>
    <property type="match status" value="1"/>
</dbReference>
<dbReference type="GO" id="GO:0004176">
    <property type="term" value="F:ATP-dependent peptidase activity"/>
    <property type="evidence" value="ECO:0007669"/>
    <property type="project" value="InterPro"/>
</dbReference>
<dbReference type="GO" id="GO:0051117">
    <property type="term" value="F:ATPase binding"/>
    <property type="evidence" value="ECO:0007669"/>
    <property type="project" value="TreeGrafter"/>
</dbReference>
<dbReference type="GO" id="GO:0009368">
    <property type="term" value="C:endopeptidase Clp complex"/>
    <property type="evidence" value="ECO:0007669"/>
    <property type="project" value="TreeGrafter"/>
</dbReference>
<evidence type="ECO:0000256" key="1">
    <source>
        <dbReference type="ARBA" id="ARBA00007039"/>
    </source>
</evidence>
<reference evidence="2" key="1">
    <citation type="submission" date="2018-05" db="EMBL/GenBank/DDBJ databases">
        <authorList>
            <person name="Lanie J.A."/>
            <person name="Ng W.-L."/>
            <person name="Kazmierczak K.M."/>
            <person name="Andrzejewski T.M."/>
            <person name="Davidsen T.M."/>
            <person name="Wayne K.J."/>
            <person name="Tettelin H."/>
            <person name="Glass J.I."/>
            <person name="Rusch D."/>
            <person name="Podicherti R."/>
            <person name="Tsui H.-C.T."/>
            <person name="Winkler M.E."/>
        </authorList>
    </citation>
    <scope>NUCLEOTIDE SEQUENCE</scope>
</reference>
<gene>
    <name evidence="2" type="ORF">METZ01_LOCUS113114</name>
</gene>
<dbReference type="InterPro" id="IPR023562">
    <property type="entry name" value="ClpP/TepA"/>
</dbReference>
<sequence>MAKTTPEERKTVTPEDSNIYLFMSPVNEETCRDLISFVIAKNLESPKAKYLQLLINSGGGDLNAAFAAIDIIRGSPIPVRTVGLGTIASAAFAIFISGAKGHRTLTPNTSIMSHQYTWGAYGKEHELFSTVKEYELTTQRMIAHYKKCTGLNEKKIRQYLLPPHDVWLSGKEAKKLGICDSVKSMG</sequence>
<dbReference type="PANTHER" id="PTHR10381:SF11">
    <property type="entry name" value="ATP-DEPENDENT CLP PROTEASE PROTEOLYTIC SUBUNIT, MITOCHONDRIAL"/>
    <property type="match status" value="1"/>
</dbReference>
<dbReference type="Gene3D" id="3.90.226.10">
    <property type="entry name" value="2-enoyl-CoA Hydratase, Chain A, domain 1"/>
    <property type="match status" value="1"/>
</dbReference>
<organism evidence="2">
    <name type="scientific">marine metagenome</name>
    <dbReference type="NCBI Taxonomy" id="408172"/>
    <lineage>
        <taxon>unclassified sequences</taxon>
        <taxon>metagenomes</taxon>
        <taxon>ecological metagenomes</taxon>
    </lineage>
</organism>
<evidence type="ECO:0008006" key="3">
    <source>
        <dbReference type="Google" id="ProtNLM"/>
    </source>
</evidence>
<comment type="similarity">
    <text evidence="1">Belongs to the peptidase S14 family.</text>
</comment>
<name>A0A381X6K5_9ZZZZ</name>
<accession>A0A381X6K5</accession>
<dbReference type="EMBL" id="UINC01014067">
    <property type="protein sequence ID" value="SVA60260.1"/>
    <property type="molecule type" value="Genomic_DNA"/>
</dbReference>
<evidence type="ECO:0000313" key="2">
    <source>
        <dbReference type="EMBL" id="SVA60260.1"/>
    </source>
</evidence>
<dbReference type="PANTHER" id="PTHR10381">
    <property type="entry name" value="ATP-DEPENDENT CLP PROTEASE PROTEOLYTIC SUBUNIT"/>
    <property type="match status" value="1"/>
</dbReference>
<dbReference type="InterPro" id="IPR001907">
    <property type="entry name" value="ClpP"/>
</dbReference>
<dbReference type="AlphaFoldDB" id="A0A381X6K5"/>
<proteinExistence type="inferred from homology"/>
<dbReference type="PRINTS" id="PR00127">
    <property type="entry name" value="CLPPROTEASEP"/>
</dbReference>
<dbReference type="GO" id="GO:0004252">
    <property type="term" value="F:serine-type endopeptidase activity"/>
    <property type="evidence" value="ECO:0007669"/>
    <property type="project" value="InterPro"/>
</dbReference>
<protein>
    <recommendedName>
        <fullName evidence="3">ATP-dependent Clp protease proteolytic subunit</fullName>
    </recommendedName>
</protein>